<evidence type="ECO:0008006" key="3">
    <source>
        <dbReference type="Google" id="ProtNLM"/>
    </source>
</evidence>
<evidence type="ECO:0000313" key="1">
    <source>
        <dbReference type="EMBL" id="EEI89482.1"/>
    </source>
</evidence>
<reference evidence="1 2" key="1">
    <citation type="submission" date="2009-01" db="EMBL/GenBank/DDBJ databases">
        <authorList>
            <person name="Qin X."/>
            <person name="Bachman B."/>
            <person name="Battles P."/>
            <person name="Bell A."/>
            <person name="Bess C."/>
            <person name="Bickham C."/>
            <person name="Chaboub L."/>
            <person name="Chen D."/>
            <person name="Coyle M."/>
            <person name="Deiros D.R."/>
            <person name="Dinh H."/>
            <person name="Forbes L."/>
            <person name="Fowler G."/>
            <person name="Francisco L."/>
            <person name="Fu Q."/>
            <person name="Gubbala S."/>
            <person name="Hale W."/>
            <person name="Han Y."/>
            <person name="Hemphill L."/>
            <person name="Highlander S.K."/>
            <person name="Hirani K."/>
            <person name="Hogues M."/>
            <person name="Jackson L."/>
            <person name="Jakkamsetti A."/>
            <person name="Javaid M."/>
            <person name="Jiang H."/>
            <person name="Korchina V."/>
            <person name="Kovar C."/>
            <person name="Lara F."/>
            <person name="Lee S."/>
            <person name="Mata R."/>
            <person name="Mathew T."/>
            <person name="Moen C."/>
            <person name="Morales K."/>
            <person name="Munidasa M."/>
            <person name="Nazareth L."/>
            <person name="Ngo R."/>
            <person name="Nguyen L."/>
            <person name="Okwuonu G."/>
            <person name="Ongeri F."/>
            <person name="Patil S."/>
            <person name="Petrosino J."/>
            <person name="Pham C."/>
            <person name="Pham P."/>
            <person name="Pu L.-L."/>
            <person name="Puazo M."/>
            <person name="Raj R."/>
            <person name="Reid J."/>
            <person name="Rouhana J."/>
            <person name="Saada N."/>
            <person name="Shang Y."/>
            <person name="Simmons D."/>
            <person name="Thornton R."/>
            <person name="Warren J."/>
            <person name="Weissenberger G."/>
            <person name="Zhang J."/>
            <person name="Zhang L."/>
            <person name="Zhou C."/>
            <person name="Zhu D."/>
            <person name="Muzny D."/>
            <person name="Worley K."/>
            <person name="Gibbs R."/>
        </authorList>
    </citation>
    <scope>NUCLEOTIDE SEQUENCE [LARGE SCALE GENOMIC DNA]</scope>
    <source>
        <strain evidence="1 2">ATCC 33300</strain>
    </source>
</reference>
<accession>C2G5R7</accession>
<dbReference type="Proteomes" id="UP000006241">
    <property type="component" value="Unassembled WGS sequence"/>
</dbReference>
<dbReference type="EMBL" id="ACHB01000121">
    <property type="protein sequence ID" value="EEI89482.1"/>
    <property type="molecule type" value="Genomic_DNA"/>
</dbReference>
<dbReference type="AlphaFoldDB" id="C2G5R7"/>
<organism evidence="1 2">
    <name type="scientific">Sphingobacterium spiritivorum ATCC 33300</name>
    <dbReference type="NCBI Taxonomy" id="525372"/>
    <lineage>
        <taxon>Bacteria</taxon>
        <taxon>Pseudomonadati</taxon>
        <taxon>Bacteroidota</taxon>
        <taxon>Sphingobacteriia</taxon>
        <taxon>Sphingobacteriales</taxon>
        <taxon>Sphingobacteriaceae</taxon>
        <taxon>Sphingobacterium</taxon>
    </lineage>
</organism>
<dbReference type="HOGENOM" id="CLU_2283558_0_0_10"/>
<sequence length="107" mass="12264">YLGKIHSKIHHIKCDDACYDCLKVYRNMNYHSLLDWRLGLSLLRVMSDSNFVCGADGNFNFVELQDWLSFATELRDSFFASFYSNSQTAEIGEIGNLPIIKFGGKNK</sequence>
<evidence type="ECO:0000313" key="2">
    <source>
        <dbReference type="Proteomes" id="UP000006241"/>
    </source>
</evidence>
<feature type="non-terminal residue" evidence="1">
    <location>
        <position position="107"/>
    </location>
</feature>
<protein>
    <recommendedName>
        <fullName evidence="3">DUF1998 domain-containing protein</fullName>
    </recommendedName>
</protein>
<comment type="caution">
    <text evidence="1">The sequence shown here is derived from an EMBL/GenBank/DDBJ whole genome shotgun (WGS) entry which is preliminary data.</text>
</comment>
<proteinExistence type="predicted"/>
<feature type="non-terminal residue" evidence="1">
    <location>
        <position position="1"/>
    </location>
</feature>
<gene>
    <name evidence="1" type="ORF">HMPREF0765_4923</name>
</gene>
<name>C2G5R7_SPHSI</name>